<feature type="compositionally biased region" description="Gly residues" evidence="1">
    <location>
        <begin position="159"/>
        <end position="168"/>
    </location>
</feature>
<feature type="signal peptide" evidence="3">
    <location>
        <begin position="1"/>
        <end position="22"/>
    </location>
</feature>
<feature type="transmembrane region" description="Helical" evidence="2">
    <location>
        <begin position="569"/>
        <end position="588"/>
    </location>
</feature>
<dbReference type="PANTHER" id="PTHR10068:SF14">
    <property type="entry name" value="CELL WALL ADHESIN EAP1"/>
    <property type="match status" value="1"/>
</dbReference>
<protein>
    <submittedName>
        <fullName evidence="4">Uncharacterized protein</fullName>
    </submittedName>
</protein>
<dbReference type="PANTHER" id="PTHR10068">
    <property type="entry name" value="BONE MARROW PROTEOGLYCAN"/>
    <property type="match status" value="1"/>
</dbReference>
<evidence type="ECO:0000313" key="5">
    <source>
        <dbReference type="Proteomes" id="UP000092461"/>
    </source>
</evidence>
<dbReference type="VEuPathDB" id="VectorBase:LLOJ004607"/>
<keyword evidence="2" id="KW-0472">Membrane</keyword>
<feature type="chain" id="PRO_5008405800" evidence="3">
    <location>
        <begin position="23"/>
        <end position="589"/>
    </location>
</feature>
<dbReference type="EMBL" id="AJWK01014375">
    <property type="status" value="NOT_ANNOTATED_CDS"/>
    <property type="molecule type" value="Genomic_DNA"/>
</dbReference>
<feature type="transmembrane region" description="Helical" evidence="2">
    <location>
        <begin position="396"/>
        <end position="415"/>
    </location>
</feature>
<feature type="region of interest" description="Disordered" evidence="1">
    <location>
        <begin position="94"/>
        <end position="121"/>
    </location>
</feature>
<feature type="transmembrane region" description="Helical" evidence="2">
    <location>
        <begin position="496"/>
        <end position="516"/>
    </location>
</feature>
<keyword evidence="2" id="KW-1133">Transmembrane helix</keyword>
<keyword evidence="2" id="KW-0812">Transmembrane</keyword>
<sequence length="589" mass="64756">PPVQLYHIPVALILGLVDLVVQENLEVQDVHQIQEPLSILVAQYCLAVLVDRHVPEVHEVPHLLVYPEVHHYQEVRYHQVLLFQGDLVSHVGLGGRPTEPRSPVSPLAPATPGAPGIPGGPKGPCCPGTPCGPLSPVLPTSPGGPIFPGRPSGPTSPGRPGGPCGPGTPGCPATPTGPILPGVPDSPVGPLNPLGPTGPTAPEGPGCPVGPIAPASPFNPSAPIQVDQLDQVDLAHRENLRFLDFPDLLLALGNQVVLEYLEGLFLRYFQVLRARLEFQERQALRVLLVLLEVLLVRQGLVVPFHRDALVPLRNLVFLVLHDLLFHQQYPVDLEVLATQPSLELLDDLLNLQVQGGQVVHLFLEFQVFLVDQEVLEILLHQLAQMLRVLHHVQVDLVGQVLVNLANLEVLVLLVFHLHLEYRAHQVILVFHAFLCGQVIHVHLVDLVVLHHLAQANLPIQVIHVLLEVPEGLLLHAFHVFLVDLHSLGAQEYLEDLADLFLPLLQNLLLFLFPLVVRGYLVDQLHLADQRHQVVLWHQESLGDRLDQHVLLHLSHLTSHLFLANLEDLALLYVLDGLIHLVGLVILVIL</sequence>
<feature type="transmembrane region" description="Helical" evidence="2">
    <location>
        <begin position="427"/>
        <end position="449"/>
    </location>
</feature>
<evidence type="ECO:0000256" key="2">
    <source>
        <dbReference type="SAM" id="Phobius"/>
    </source>
</evidence>
<evidence type="ECO:0000256" key="1">
    <source>
        <dbReference type="SAM" id="MobiDB-lite"/>
    </source>
</evidence>
<dbReference type="EnsemblMetazoa" id="LLOJ004607-RA">
    <property type="protein sequence ID" value="LLOJ004607-PA"/>
    <property type="gene ID" value="LLOJ004607"/>
</dbReference>
<dbReference type="Proteomes" id="UP000092461">
    <property type="component" value="Unassembled WGS sequence"/>
</dbReference>
<accession>A0A1B0CJA6</accession>
<keyword evidence="5" id="KW-1185">Reference proteome</keyword>
<feature type="region of interest" description="Disordered" evidence="1">
    <location>
        <begin position="137"/>
        <end position="214"/>
    </location>
</feature>
<evidence type="ECO:0000256" key="3">
    <source>
        <dbReference type="SAM" id="SignalP"/>
    </source>
</evidence>
<feature type="compositionally biased region" description="Low complexity" evidence="1">
    <location>
        <begin position="188"/>
        <end position="206"/>
    </location>
</feature>
<evidence type="ECO:0000313" key="4">
    <source>
        <dbReference type="EnsemblMetazoa" id="LLOJ004607-PA"/>
    </source>
</evidence>
<organism evidence="4 5">
    <name type="scientific">Lutzomyia longipalpis</name>
    <name type="common">Sand fly</name>
    <dbReference type="NCBI Taxonomy" id="7200"/>
    <lineage>
        <taxon>Eukaryota</taxon>
        <taxon>Metazoa</taxon>
        <taxon>Ecdysozoa</taxon>
        <taxon>Arthropoda</taxon>
        <taxon>Hexapoda</taxon>
        <taxon>Insecta</taxon>
        <taxon>Pterygota</taxon>
        <taxon>Neoptera</taxon>
        <taxon>Endopterygota</taxon>
        <taxon>Diptera</taxon>
        <taxon>Nematocera</taxon>
        <taxon>Psychodoidea</taxon>
        <taxon>Psychodidae</taxon>
        <taxon>Lutzomyia</taxon>
        <taxon>Lutzomyia</taxon>
    </lineage>
</organism>
<name>A0A1B0CJA6_LUTLO</name>
<reference evidence="4" key="1">
    <citation type="submission" date="2020-05" db="UniProtKB">
        <authorList>
            <consortium name="EnsemblMetazoa"/>
        </authorList>
    </citation>
    <scope>IDENTIFICATION</scope>
    <source>
        <strain evidence="4">Jacobina</strain>
    </source>
</reference>
<feature type="compositionally biased region" description="Low complexity" evidence="1">
    <location>
        <begin position="149"/>
        <end position="158"/>
    </location>
</feature>
<feature type="compositionally biased region" description="Low complexity" evidence="1">
    <location>
        <begin position="105"/>
        <end position="114"/>
    </location>
</feature>
<dbReference type="AlphaFoldDB" id="A0A1B0CJA6"/>
<proteinExistence type="predicted"/>
<keyword evidence="3" id="KW-0732">Signal</keyword>